<keyword evidence="2" id="KW-1185">Reference proteome</keyword>
<evidence type="ECO:0000313" key="1">
    <source>
        <dbReference type="EMBL" id="QQP51556.1"/>
    </source>
</evidence>
<name>A0A7T8HKQ1_CALRO</name>
<feature type="non-terminal residue" evidence="1">
    <location>
        <position position="1"/>
    </location>
</feature>
<organism evidence="1 2">
    <name type="scientific">Caligus rogercresseyi</name>
    <name type="common">Sea louse</name>
    <dbReference type="NCBI Taxonomy" id="217165"/>
    <lineage>
        <taxon>Eukaryota</taxon>
        <taxon>Metazoa</taxon>
        <taxon>Ecdysozoa</taxon>
        <taxon>Arthropoda</taxon>
        <taxon>Crustacea</taxon>
        <taxon>Multicrustacea</taxon>
        <taxon>Hexanauplia</taxon>
        <taxon>Copepoda</taxon>
        <taxon>Siphonostomatoida</taxon>
        <taxon>Caligidae</taxon>
        <taxon>Caligus</taxon>
    </lineage>
</organism>
<sequence length="58" mass="6868">FPPRQWNGRESMVEHPDRVSQRLLHSHPLDIQRPLTHANPSESLLAYPILHTYWIECP</sequence>
<reference evidence="2" key="1">
    <citation type="submission" date="2021-01" db="EMBL/GenBank/DDBJ databases">
        <title>Caligus Genome Assembly.</title>
        <authorList>
            <person name="Gallardo-Escarate C."/>
        </authorList>
    </citation>
    <scope>NUCLEOTIDE SEQUENCE [LARGE SCALE GENOMIC DNA]</scope>
</reference>
<feature type="non-terminal residue" evidence="1">
    <location>
        <position position="58"/>
    </location>
</feature>
<evidence type="ECO:0000313" key="2">
    <source>
        <dbReference type="Proteomes" id="UP000595437"/>
    </source>
</evidence>
<accession>A0A7T8HKQ1</accession>
<gene>
    <name evidence="1" type="ORF">FKW44_012963</name>
</gene>
<protein>
    <submittedName>
        <fullName evidence="1">Uncharacterized protein</fullName>
    </submittedName>
</protein>
<proteinExistence type="predicted"/>
<dbReference type="EMBL" id="CP045897">
    <property type="protein sequence ID" value="QQP51556.1"/>
    <property type="molecule type" value="Genomic_DNA"/>
</dbReference>
<dbReference type="Proteomes" id="UP000595437">
    <property type="component" value="Chromosome 8"/>
</dbReference>
<dbReference type="AlphaFoldDB" id="A0A7T8HKQ1"/>